<dbReference type="SUPFAM" id="SSF51261">
    <property type="entry name" value="Duplicated hybrid motif"/>
    <property type="match status" value="1"/>
</dbReference>
<keyword evidence="5" id="KW-1185">Reference proteome</keyword>
<keyword evidence="2" id="KW-0732">Signal</keyword>
<evidence type="ECO:0000313" key="5">
    <source>
        <dbReference type="Proteomes" id="UP001500909"/>
    </source>
</evidence>
<evidence type="ECO:0000256" key="2">
    <source>
        <dbReference type="SAM" id="SignalP"/>
    </source>
</evidence>
<dbReference type="InterPro" id="IPR016047">
    <property type="entry name" value="M23ase_b-sheet_dom"/>
</dbReference>
<accession>A0ABN1AUX6</accession>
<dbReference type="Pfam" id="PF01551">
    <property type="entry name" value="Peptidase_M23"/>
    <property type="match status" value="1"/>
</dbReference>
<name>A0ABN1AUX6_9ACTN</name>
<comment type="caution">
    <text evidence="4">The sequence shown here is derived from an EMBL/GenBank/DDBJ whole genome shotgun (WGS) entry which is preliminary data.</text>
</comment>
<dbReference type="InterPro" id="IPR050570">
    <property type="entry name" value="Cell_wall_metabolism_enzyme"/>
</dbReference>
<sequence length="172" mass="17954">MTALKELTLLGTVPTAIASALVLTVPQGATAADRAAGGWARPITAPYYISSSYGVRGDWAAGHHTGVDFAVPTGSRVRSVGSGTVVLARRSGAYGKAVTVRMRDGHYIVYGHLSKISVKPGRSVGAGSRLGSSGATGRASGPHLHFEVRNARGYGNDVNPLRYLSRRGVHMK</sequence>
<dbReference type="PANTHER" id="PTHR21666:SF270">
    <property type="entry name" value="MUREIN HYDROLASE ACTIVATOR ENVC"/>
    <property type="match status" value="1"/>
</dbReference>
<gene>
    <name evidence="4" type="ORF">GCM10010361_56550</name>
</gene>
<dbReference type="CDD" id="cd12797">
    <property type="entry name" value="M23_peptidase"/>
    <property type="match status" value="1"/>
</dbReference>
<evidence type="ECO:0000313" key="4">
    <source>
        <dbReference type="EMBL" id="GAA0484358.1"/>
    </source>
</evidence>
<feature type="chain" id="PRO_5045155711" description="M23ase beta-sheet core domain-containing protein" evidence="2">
    <location>
        <begin position="32"/>
        <end position="172"/>
    </location>
</feature>
<protein>
    <recommendedName>
        <fullName evidence="3">M23ase beta-sheet core domain-containing protein</fullName>
    </recommendedName>
</protein>
<feature type="domain" description="M23ase beta-sheet core" evidence="3">
    <location>
        <begin position="63"/>
        <end position="160"/>
    </location>
</feature>
<dbReference type="Gene3D" id="2.70.70.10">
    <property type="entry name" value="Glucose Permease (Domain IIA)"/>
    <property type="match status" value="1"/>
</dbReference>
<feature type="region of interest" description="Disordered" evidence="1">
    <location>
        <begin position="121"/>
        <end position="142"/>
    </location>
</feature>
<organism evidence="4 5">
    <name type="scientific">Streptomyces olivaceiscleroticus</name>
    <dbReference type="NCBI Taxonomy" id="68245"/>
    <lineage>
        <taxon>Bacteria</taxon>
        <taxon>Bacillati</taxon>
        <taxon>Actinomycetota</taxon>
        <taxon>Actinomycetes</taxon>
        <taxon>Kitasatosporales</taxon>
        <taxon>Streptomycetaceae</taxon>
        <taxon>Streptomyces</taxon>
    </lineage>
</organism>
<feature type="signal peptide" evidence="2">
    <location>
        <begin position="1"/>
        <end position="31"/>
    </location>
</feature>
<dbReference type="RefSeq" id="WP_346098133.1">
    <property type="nucleotide sequence ID" value="NZ_BAAABY010000042.1"/>
</dbReference>
<proteinExistence type="predicted"/>
<reference evidence="4 5" key="1">
    <citation type="journal article" date="2019" name="Int. J. Syst. Evol. Microbiol.">
        <title>The Global Catalogue of Microorganisms (GCM) 10K type strain sequencing project: providing services to taxonomists for standard genome sequencing and annotation.</title>
        <authorList>
            <consortium name="The Broad Institute Genomics Platform"/>
            <consortium name="The Broad Institute Genome Sequencing Center for Infectious Disease"/>
            <person name="Wu L."/>
            <person name="Ma J."/>
        </authorList>
    </citation>
    <scope>NUCLEOTIDE SEQUENCE [LARGE SCALE GENOMIC DNA]</scope>
    <source>
        <strain evidence="4 5">JCM 4805</strain>
    </source>
</reference>
<dbReference type="EMBL" id="BAAABY010000042">
    <property type="protein sequence ID" value="GAA0484358.1"/>
    <property type="molecule type" value="Genomic_DNA"/>
</dbReference>
<dbReference type="PANTHER" id="PTHR21666">
    <property type="entry name" value="PEPTIDASE-RELATED"/>
    <property type="match status" value="1"/>
</dbReference>
<evidence type="ECO:0000259" key="3">
    <source>
        <dbReference type="Pfam" id="PF01551"/>
    </source>
</evidence>
<dbReference type="InterPro" id="IPR011055">
    <property type="entry name" value="Dup_hybrid_motif"/>
</dbReference>
<evidence type="ECO:0000256" key="1">
    <source>
        <dbReference type="SAM" id="MobiDB-lite"/>
    </source>
</evidence>
<dbReference type="Proteomes" id="UP001500909">
    <property type="component" value="Unassembled WGS sequence"/>
</dbReference>